<protein>
    <recommendedName>
        <fullName evidence="6">Cilia- and flagella-associated protein 97</fullName>
    </recommendedName>
</protein>
<dbReference type="PANTHER" id="PTHR33768:SF3">
    <property type="entry name" value="MIP11318P"/>
    <property type="match status" value="1"/>
</dbReference>
<evidence type="ECO:0000256" key="1">
    <source>
        <dbReference type="ARBA" id="ARBA00008315"/>
    </source>
</evidence>
<evidence type="ECO:0008006" key="6">
    <source>
        <dbReference type="Google" id="ProtNLM"/>
    </source>
</evidence>
<gene>
    <name evidence="3" type="ORF">GPM918_LOCUS14721</name>
    <name evidence="4" type="ORF">SRO942_LOCUS14721</name>
</gene>
<sequence>MIDSRPPRTYMHLHMKLKKLQLEEERLATVERDNRILLEKMSTIMRTTGRVENRNDYDSKSLNHEKRRRELLRVSKENSTMIKRIRNRKADTNREKWERNWSQNMNYANNISKYDADWYERPKPNSSQSATARQDSSRHNEKGSQVIDEKPKSAKKEEQQE</sequence>
<evidence type="ECO:0000313" key="4">
    <source>
        <dbReference type="EMBL" id="CAF3791332.1"/>
    </source>
</evidence>
<dbReference type="EMBL" id="CAJNOQ010003590">
    <property type="protein sequence ID" value="CAF1019904.1"/>
    <property type="molecule type" value="Genomic_DNA"/>
</dbReference>
<dbReference type="InterPro" id="IPR038792">
    <property type="entry name" value="CFAP97D1/2"/>
</dbReference>
<comment type="caution">
    <text evidence="3">The sequence shown here is derived from an EMBL/GenBank/DDBJ whole genome shotgun (WGS) entry which is preliminary data.</text>
</comment>
<accession>A0A814I9H9</accession>
<dbReference type="AlphaFoldDB" id="A0A814I9H9"/>
<dbReference type="Pfam" id="PF13879">
    <property type="entry name" value="Hmw_CFAP97"/>
    <property type="match status" value="1"/>
</dbReference>
<dbReference type="InterPro" id="IPR029488">
    <property type="entry name" value="Hmw/CFAP97"/>
</dbReference>
<evidence type="ECO:0000256" key="2">
    <source>
        <dbReference type="SAM" id="MobiDB-lite"/>
    </source>
</evidence>
<feature type="compositionally biased region" description="Polar residues" evidence="2">
    <location>
        <begin position="124"/>
        <end position="134"/>
    </location>
</feature>
<feature type="compositionally biased region" description="Basic and acidic residues" evidence="2">
    <location>
        <begin position="135"/>
        <end position="161"/>
    </location>
</feature>
<feature type="region of interest" description="Disordered" evidence="2">
    <location>
        <begin position="117"/>
        <end position="161"/>
    </location>
</feature>
<dbReference type="Proteomes" id="UP000681722">
    <property type="component" value="Unassembled WGS sequence"/>
</dbReference>
<reference evidence="3" key="1">
    <citation type="submission" date="2021-02" db="EMBL/GenBank/DDBJ databases">
        <authorList>
            <person name="Nowell W R."/>
        </authorList>
    </citation>
    <scope>NUCLEOTIDE SEQUENCE</scope>
</reference>
<keyword evidence="5" id="KW-1185">Reference proteome</keyword>
<name>A0A814I9H9_9BILA</name>
<dbReference type="Proteomes" id="UP000663829">
    <property type="component" value="Unassembled WGS sequence"/>
</dbReference>
<dbReference type="EMBL" id="CAJOBC010003590">
    <property type="protein sequence ID" value="CAF3791332.1"/>
    <property type="molecule type" value="Genomic_DNA"/>
</dbReference>
<evidence type="ECO:0000313" key="5">
    <source>
        <dbReference type="Proteomes" id="UP000663829"/>
    </source>
</evidence>
<dbReference type="OrthoDB" id="2163395at2759"/>
<comment type="similarity">
    <text evidence="1">Belongs to the CFAP97 family.</text>
</comment>
<proteinExistence type="inferred from homology"/>
<dbReference type="PANTHER" id="PTHR33768">
    <property type="entry name" value="MIP11318P"/>
    <property type="match status" value="1"/>
</dbReference>
<evidence type="ECO:0000313" key="3">
    <source>
        <dbReference type="EMBL" id="CAF1019904.1"/>
    </source>
</evidence>
<organism evidence="3 5">
    <name type="scientific">Didymodactylos carnosus</name>
    <dbReference type="NCBI Taxonomy" id="1234261"/>
    <lineage>
        <taxon>Eukaryota</taxon>
        <taxon>Metazoa</taxon>
        <taxon>Spiralia</taxon>
        <taxon>Gnathifera</taxon>
        <taxon>Rotifera</taxon>
        <taxon>Eurotatoria</taxon>
        <taxon>Bdelloidea</taxon>
        <taxon>Philodinida</taxon>
        <taxon>Philodinidae</taxon>
        <taxon>Didymodactylos</taxon>
    </lineage>
</organism>